<feature type="signal peptide" evidence="1">
    <location>
        <begin position="1"/>
        <end position="17"/>
    </location>
</feature>
<comment type="caution">
    <text evidence="2">The sequence shown here is derived from an EMBL/GenBank/DDBJ whole genome shotgun (WGS) entry which is preliminary data.</text>
</comment>
<keyword evidence="3" id="KW-1185">Reference proteome</keyword>
<keyword evidence="1" id="KW-0732">Signal</keyword>
<organism evidence="2 3">
    <name type="scientific">Mycena pura</name>
    <dbReference type="NCBI Taxonomy" id="153505"/>
    <lineage>
        <taxon>Eukaryota</taxon>
        <taxon>Fungi</taxon>
        <taxon>Dikarya</taxon>
        <taxon>Basidiomycota</taxon>
        <taxon>Agaricomycotina</taxon>
        <taxon>Agaricomycetes</taxon>
        <taxon>Agaricomycetidae</taxon>
        <taxon>Agaricales</taxon>
        <taxon>Marasmiineae</taxon>
        <taxon>Mycenaceae</taxon>
        <taxon>Mycena</taxon>
    </lineage>
</organism>
<proteinExistence type="predicted"/>
<protein>
    <submittedName>
        <fullName evidence="2">Uncharacterized protein</fullName>
    </submittedName>
</protein>
<evidence type="ECO:0000256" key="1">
    <source>
        <dbReference type="SAM" id="SignalP"/>
    </source>
</evidence>
<evidence type="ECO:0000313" key="2">
    <source>
        <dbReference type="EMBL" id="KAJ7198093.1"/>
    </source>
</evidence>
<accession>A0AAD6Y9N9</accession>
<dbReference type="Proteomes" id="UP001219525">
    <property type="component" value="Unassembled WGS sequence"/>
</dbReference>
<sequence length="300" mass="31931">MFLRPLAAALLVQTTLALVPVGYAPSGLPVLVAPSGSRVKSSGRNMDVFAPNGTLIHTFEDVIPTNVKAKRQQTLARRQEVSTTEAYAQFNTTADNMIDSFNATFVVPPVPTSFDSQIIFLSANIQVLDANGVPFGNLRAALQYGGSFAPDTGPFWTYAVQLEIPGEGYLQVTNPGANVTVEAGQSIDSFIVADPVLDAEDLGTFWYIAGFDNVPDSPTLEIGWEVLPQLVALQLEEGGVSGAGDYPAGSFVFEQINLNLTTGPPALYWKTSVDPTTDVQVKVDVDGSQDAQVSIVFPSA</sequence>
<evidence type="ECO:0000313" key="3">
    <source>
        <dbReference type="Proteomes" id="UP001219525"/>
    </source>
</evidence>
<name>A0AAD6Y9N9_9AGAR</name>
<feature type="chain" id="PRO_5041947721" evidence="1">
    <location>
        <begin position="18"/>
        <end position="300"/>
    </location>
</feature>
<gene>
    <name evidence="2" type="ORF">GGX14DRAFT_402112</name>
</gene>
<dbReference type="AlphaFoldDB" id="A0AAD6Y9N9"/>
<reference evidence="2" key="1">
    <citation type="submission" date="2023-03" db="EMBL/GenBank/DDBJ databases">
        <title>Massive genome expansion in bonnet fungi (Mycena s.s.) driven by repeated elements and novel gene families across ecological guilds.</title>
        <authorList>
            <consortium name="Lawrence Berkeley National Laboratory"/>
            <person name="Harder C.B."/>
            <person name="Miyauchi S."/>
            <person name="Viragh M."/>
            <person name="Kuo A."/>
            <person name="Thoen E."/>
            <person name="Andreopoulos B."/>
            <person name="Lu D."/>
            <person name="Skrede I."/>
            <person name="Drula E."/>
            <person name="Henrissat B."/>
            <person name="Morin E."/>
            <person name="Kohler A."/>
            <person name="Barry K."/>
            <person name="LaButti K."/>
            <person name="Morin E."/>
            <person name="Salamov A."/>
            <person name="Lipzen A."/>
            <person name="Mereny Z."/>
            <person name="Hegedus B."/>
            <person name="Baldrian P."/>
            <person name="Stursova M."/>
            <person name="Weitz H."/>
            <person name="Taylor A."/>
            <person name="Grigoriev I.V."/>
            <person name="Nagy L.G."/>
            <person name="Martin F."/>
            <person name="Kauserud H."/>
        </authorList>
    </citation>
    <scope>NUCLEOTIDE SEQUENCE</scope>
    <source>
        <strain evidence="2">9144</strain>
    </source>
</reference>
<dbReference type="EMBL" id="JARJCW010000074">
    <property type="protein sequence ID" value="KAJ7198093.1"/>
    <property type="molecule type" value="Genomic_DNA"/>
</dbReference>